<dbReference type="PRINTS" id="PR00069">
    <property type="entry name" value="ALDKETRDTASE"/>
</dbReference>
<dbReference type="GO" id="GO:0016616">
    <property type="term" value="F:oxidoreductase activity, acting on the CH-OH group of donors, NAD or NADP as acceptor"/>
    <property type="evidence" value="ECO:0007669"/>
    <property type="project" value="UniProtKB-ARBA"/>
</dbReference>
<dbReference type="PROSITE" id="PS00798">
    <property type="entry name" value="ALDOKETO_REDUCTASE_1"/>
    <property type="match status" value="1"/>
</dbReference>
<evidence type="ECO:0000313" key="6">
    <source>
        <dbReference type="Proteomes" id="UP000007813"/>
    </source>
</evidence>
<dbReference type="SUPFAM" id="SSF51430">
    <property type="entry name" value="NAD(P)-linked oxidoreductase"/>
    <property type="match status" value="1"/>
</dbReference>
<dbReference type="PANTHER" id="PTHR43827:SF3">
    <property type="entry name" value="NADP-DEPENDENT OXIDOREDUCTASE DOMAIN-CONTAINING PROTEIN"/>
    <property type="match status" value="1"/>
</dbReference>
<evidence type="ECO:0000256" key="2">
    <source>
        <dbReference type="ARBA" id="ARBA00022857"/>
    </source>
</evidence>
<gene>
    <name evidence="5" type="ORF">HSB1_33580</name>
</gene>
<dbReference type="InterPro" id="IPR018170">
    <property type="entry name" value="Aldo/ket_reductase_CS"/>
</dbReference>
<keyword evidence="2" id="KW-0521">NADP</keyword>
<sequence length="269" mass="30005">MPHTALPRLGFGTVGVTDPETIETALEIGYRHIDTAQWYENETIVGRGIARSSVPREELTVATKVLPDNLGAEDLKHSTEQSLDRLGLDTVDLLYVHWPTNAYDPVETLGAFDDLYDDGKLRYVGLSNFTPSLLDEAREILDAPILATQVEMHPLLPQRELVEYVQRTDIYLVAYSPLAQGKVFDDPVLGDIADKYGVSVAQVSLAWLFSHDNVAAIPKASGDHIRDNYEALSLDLNDEDIARIDAIDHQIRTVNPEAEEKVDRTPWTE</sequence>
<dbReference type="Gene3D" id="3.20.20.100">
    <property type="entry name" value="NADP-dependent oxidoreductase domain"/>
    <property type="match status" value="1"/>
</dbReference>
<comment type="caution">
    <text evidence="5">The sequence shown here is derived from an EMBL/GenBank/DDBJ whole genome shotgun (WGS) entry which is preliminary data.</text>
</comment>
<comment type="similarity">
    <text evidence="1">Belongs to the aldo/keto reductase family.</text>
</comment>
<keyword evidence="3" id="KW-0560">Oxidoreductase</keyword>
<dbReference type="eggNOG" id="arCOG01619">
    <property type="taxonomic scope" value="Archaea"/>
</dbReference>
<dbReference type="EMBL" id="ALJD01000009">
    <property type="protein sequence ID" value="EJN57941.1"/>
    <property type="molecule type" value="Genomic_DNA"/>
</dbReference>
<dbReference type="InterPro" id="IPR020471">
    <property type="entry name" value="AKR"/>
</dbReference>
<dbReference type="AlphaFoldDB" id="J3JE03"/>
<dbReference type="Proteomes" id="UP000007813">
    <property type="component" value="Unassembled WGS sequence"/>
</dbReference>
<accession>J3JE03</accession>
<evidence type="ECO:0000256" key="3">
    <source>
        <dbReference type="ARBA" id="ARBA00023002"/>
    </source>
</evidence>
<evidence type="ECO:0000256" key="1">
    <source>
        <dbReference type="ARBA" id="ARBA00007905"/>
    </source>
</evidence>
<dbReference type="Pfam" id="PF00248">
    <property type="entry name" value="Aldo_ket_red"/>
    <property type="match status" value="1"/>
</dbReference>
<feature type="domain" description="NADP-dependent oxidoreductase" evidence="4">
    <location>
        <begin position="20"/>
        <end position="248"/>
    </location>
</feature>
<reference evidence="5 6" key="1">
    <citation type="journal article" date="2012" name="J. Bacteriol.">
        <title>Draft Genome Sequence of the Extremely Halophilic Archaeon Halogranum salarium B-1T.</title>
        <authorList>
            <person name="Kim K.K."/>
            <person name="Lee K.C."/>
            <person name="Lee J.S."/>
        </authorList>
    </citation>
    <scope>NUCLEOTIDE SEQUENCE [LARGE SCALE GENOMIC DNA]</scope>
    <source>
        <strain evidence="5 6">B-1</strain>
    </source>
</reference>
<organism evidence="5 6">
    <name type="scientific">Halogranum salarium B-1</name>
    <dbReference type="NCBI Taxonomy" id="1210908"/>
    <lineage>
        <taxon>Archaea</taxon>
        <taxon>Methanobacteriati</taxon>
        <taxon>Methanobacteriota</taxon>
        <taxon>Stenosarchaea group</taxon>
        <taxon>Halobacteria</taxon>
        <taxon>Halobacteriales</taxon>
        <taxon>Haloferacaceae</taxon>
    </lineage>
</organism>
<dbReference type="InterPro" id="IPR036812">
    <property type="entry name" value="NAD(P)_OxRdtase_dom_sf"/>
</dbReference>
<evidence type="ECO:0000259" key="4">
    <source>
        <dbReference type="Pfam" id="PF00248"/>
    </source>
</evidence>
<proteinExistence type="inferred from homology"/>
<name>J3JE03_9EURY</name>
<evidence type="ECO:0000313" key="5">
    <source>
        <dbReference type="EMBL" id="EJN57941.1"/>
    </source>
</evidence>
<dbReference type="InterPro" id="IPR023210">
    <property type="entry name" value="NADP_OxRdtase_dom"/>
</dbReference>
<dbReference type="PIRSF" id="PIRSF000097">
    <property type="entry name" value="AKR"/>
    <property type="match status" value="1"/>
</dbReference>
<protein>
    <submittedName>
        <fullName evidence="5">Sugar dehydrogenase</fullName>
    </submittedName>
</protein>
<dbReference type="PANTHER" id="PTHR43827">
    <property type="entry name" value="2,5-DIKETO-D-GLUCONIC ACID REDUCTASE"/>
    <property type="match status" value="1"/>
</dbReference>
<dbReference type="RefSeq" id="WP_009376573.1">
    <property type="nucleotide sequence ID" value="NZ_ALJD01000009.1"/>
</dbReference>